<gene>
    <name evidence="1" type="ORF">CK203_074293</name>
</gene>
<organism evidence="1 2">
    <name type="scientific">Vitis vinifera</name>
    <name type="common">Grape</name>
    <dbReference type="NCBI Taxonomy" id="29760"/>
    <lineage>
        <taxon>Eukaryota</taxon>
        <taxon>Viridiplantae</taxon>
        <taxon>Streptophyta</taxon>
        <taxon>Embryophyta</taxon>
        <taxon>Tracheophyta</taxon>
        <taxon>Spermatophyta</taxon>
        <taxon>Magnoliopsida</taxon>
        <taxon>eudicotyledons</taxon>
        <taxon>Gunneridae</taxon>
        <taxon>Pentapetalae</taxon>
        <taxon>rosids</taxon>
        <taxon>Vitales</taxon>
        <taxon>Vitaceae</taxon>
        <taxon>Viteae</taxon>
        <taxon>Vitis</taxon>
    </lineage>
</organism>
<comment type="caution">
    <text evidence="1">The sequence shown here is derived from an EMBL/GenBank/DDBJ whole genome shotgun (WGS) entry which is preliminary data.</text>
</comment>
<evidence type="ECO:0008006" key="3">
    <source>
        <dbReference type="Google" id="ProtNLM"/>
    </source>
</evidence>
<proteinExistence type="predicted"/>
<reference evidence="1 2" key="1">
    <citation type="journal article" date="2018" name="PLoS Genet.">
        <title>Population sequencing reveals clonal diversity and ancestral inbreeding in the grapevine cultivar Chardonnay.</title>
        <authorList>
            <person name="Roach M.J."/>
            <person name="Johnson D.L."/>
            <person name="Bohlmann J."/>
            <person name="van Vuuren H.J."/>
            <person name="Jones S.J."/>
            <person name="Pretorius I.S."/>
            <person name="Schmidt S.A."/>
            <person name="Borneman A.R."/>
        </authorList>
    </citation>
    <scope>NUCLEOTIDE SEQUENCE [LARGE SCALE GENOMIC DNA]</scope>
    <source>
        <strain evidence="2">cv. Chardonnay</strain>
        <tissue evidence="1">Leaf</tissue>
    </source>
</reference>
<accession>A0A438BYY4</accession>
<protein>
    <recommendedName>
        <fullName evidence="3">Reverse transcriptase domain-containing protein</fullName>
    </recommendedName>
</protein>
<name>A0A438BYY4_VITVI</name>
<evidence type="ECO:0000313" key="1">
    <source>
        <dbReference type="EMBL" id="RVW16225.1"/>
    </source>
</evidence>
<dbReference type="Proteomes" id="UP000288805">
    <property type="component" value="Unassembled WGS sequence"/>
</dbReference>
<dbReference type="EMBL" id="QGNW01002590">
    <property type="protein sequence ID" value="RVW16225.1"/>
    <property type="molecule type" value="Genomic_DNA"/>
</dbReference>
<dbReference type="AlphaFoldDB" id="A0A438BYY4"/>
<sequence length="170" mass="20524">MAIEKAYDLMNWGFLVAIMEKMGFRAKRVSLTLEKIKWDFLWRQGELQSRLDLVKRSLVYMDKKDRDLVLREGYGVGLWRVIRSRWMEFNKRVEFRVGNSRGVRFWKDRRCDEDFRDEAFLELFSIAFIKYAWVMPPSVNDVLLSWHGAFVGKKRKKAWRVALLCLFWTL</sequence>
<evidence type="ECO:0000313" key="2">
    <source>
        <dbReference type="Proteomes" id="UP000288805"/>
    </source>
</evidence>